<dbReference type="EMBL" id="CAXAMN010017569">
    <property type="protein sequence ID" value="CAK9050761.1"/>
    <property type="molecule type" value="Genomic_DNA"/>
</dbReference>
<organism evidence="1 2">
    <name type="scientific">Durusdinium trenchii</name>
    <dbReference type="NCBI Taxonomy" id="1381693"/>
    <lineage>
        <taxon>Eukaryota</taxon>
        <taxon>Sar</taxon>
        <taxon>Alveolata</taxon>
        <taxon>Dinophyceae</taxon>
        <taxon>Suessiales</taxon>
        <taxon>Symbiodiniaceae</taxon>
        <taxon>Durusdinium</taxon>
    </lineage>
</organism>
<comment type="caution">
    <text evidence="1">The sequence shown here is derived from an EMBL/GenBank/DDBJ whole genome shotgun (WGS) entry which is preliminary data.</text>
</comment>
<proteinExistence type="predicted"/>
<dbReference type="Proteomes" id="UP001642484">
    <property type="component" value="Unassembled WGS sequence"/>
</dbReference>
<name>A0ABP0MGZ5_9DINO</name>
<keyword evidence="2" id="KW-1185">Reference proteome</keyword>
<evidence type="ECO:0000313" key="1">
    <source>
        <dbReference type="EMBL" id="CAK9050761.1"/>
    </source>
</evidence>
<gene>
    <name evidence="1" type="ORF">CCMP2556_LOCUS25853</name>
</gene>
<evidence type="ECO:0000313" key="2">
    <source>
        <dbReference type="Proteomes" id="UP001642484"/>
    </source>
</evidence>
<sequence length="236" mass="26371">MALPYLVQAMKKLQAGVSMIPEKIFWAILGFLVCFFGGIFPATIAAAEDATKEDEKEEDKDSKAVSLTLGAKLSRPVRGEPQQVIQKKMSIALSVMDPEKVIGAKVYEPVRKLEPAIESVIPEDYQKWVPVVTRWTCKALAISLAWWIQRIISAVHSAIRGGMIFGAYLVRRLYRGGGKQGLSQALQVDFLREKGFLVVDHRETYIDEAVEAKSRRGWTGRVSIRDALCSDRVIFS</sequence>
<protein>
    <submittedName>
        <fullName evidence="1">Uncharacterized protein</fullName>
    </submittedName>
</protein>
<reference evidence="1 2" key="1">
    <citation type="submission" date="2024-02" db="EMBL/GenBank/DDBJ databases">
        <authorList>
            <person name="Chen Y."/>
            <person name="Shah S."/>
            <person name="Dougan E. K."/>
            <person name="Thang M."/>
            <person name="Chan C."/>
        </authorList>
    </citation>
    <scope>NUCLEOTIDE SEQUENCE [LARGE SCALE GENOMIC DNA]</scope>
</reference>
<accession>A0ABP0MGZ5</accession>